<evidence type="ECO:0000256" key="1">
    <source>
        <dbReference type="ARBA" id="ARBA00022553"/>
    </source>
</evidence>
<proteinExistence type="predicted"/>
<dbReference type="InterPro" id="IPR011006">
    <property type="entry name" value="CheY-like_superfamily"/>
</dbReference>
<dbReference type="PROSITE" id="PS50110">
    <property type="entry name" value="RESPONSE_REGULATORY"/>
    <property type="match status" value="1"/>
</dbReference>
<dbReference type="PANTHER" id="PTHR44591:SF23">
    <property type="entry name" value="CHEY SUBFAMILY"/>
    <property type="match status" value="1"/>
</dbReference>
<dbReference type="InterPro" id="IPR001789">
    <property type="entry name" value="Sig_transdc_resp-reg_receiver"/>
</dbReference>
<feature type="domain" description="Response regulatory" evidence="3">
    <location>
        <begin position="5"/>
        <end position="118"/>
    </location>
</feature>
<dbReference type="KEGG" id="nkf:Nkreftii_001467"/>
<accession>A0A7S8IYX3</accession>
<evidence type="ECO:0000259" key="3">
    <source>
        <dbReference type="PROSITE" id="PS50110"/>
    </source>
</evidence>
<dbReference type="SUPFAM" id="SSF52172">
    <property type="entry name" value="CheY-like"/>
    <property type="match status" value="1"/>
</dbReference>
<keyword evidence="1 2" id="KW-0597">Phosphoprotein</keyword>
<dbReference type="SMART" id="SM00448">
    <property type="entry name" value="REC"/>
    <property type="match status" value="1"/>
</dbReference>
<name>A0A7S8IYX3_9BACT</name>
<dbReference type="InterPro" id="IPR050595">
    <property type="entry name" value="Bact_response_regulator"/>
</dbReference>
<dbReference type="EMBL" id="CP047423">
    <property type="protein sequence ID" value="QPD03693.1"/>
    <property type="molecule type" value="Genomic_DNA"/>
</dbReference>
<gene>
    <name evidence="4" type="ORF">Nkreftii_001467</name>
</gene>
<organism evidence="4 5">
    <name type="scientific">Candidatus Nitrospira kreftii</name>
    <dbReference type="NCBI Taxonomy" id="2652173"/>
    <lineage>
        <taxon>Bacteria</taxon>
        <taxon>Pseudomonadati</taxon>
        <taxon>Nitrospirota</taxon>
        <taxon>Nitrospiria</taxon>
        <taxon>Nitrospirales</taxon>
        <taxon>Nitrospiraceae</taxon>
        <taxon>Nitrospira</taxon>
    </lineage>
</organism>
<dbReference type="GO" id="GO:0000160">
    <property type="term" value="P:phosphorelay signal transduction system"/>
    <property type="evidence" value="ECO:0007669"/>
    <property type="project" value="InterPro"/>
</dbReference>
<dbReference type="Proteomes" id="UP000593737">
    <property type="component" value="Chromosome"/>
</dbReference>
<reference evidence="4 5" key="1">
    <citation type="journal article" date="2020" name="ISME J.">
        <title>Enrichment and physiological characterization of a novel comammox Nitrospira indicates ammonium inhibition of complete nitrification.</title>
        <authorList>
            <person name="Sakoula D."/>
            <person name="Koch H."/>
            <person name="Frank J."/>
            <person name="Jetten M.S.M."/>
            <person name="van Kessel M.A.H.J."/>
            <person name="Lucker S."/>
        </authorList>
    </citation>
    <scope>NUCLEOTIDE SEQUENCE [LARGE SCALE GENOMIC DNA]</scope>
    <source>
        <strain evidence="4">Comreactor17</strain>
    </source>
</reference>
<dbReference type="Pfam" id="PF00072">
    <property type="entry name" value="Response_reg"/>
    <property type="match status" value="1"/>
</dbReference>
<feature type="modified residue" description="4-aspartylphosphate" evidence="2">
    <location>
        <position position="54"/>
    </location>
</feature>
<evidence type="ECO:0000313" key="4">
    <source>
        <dbReference type="EMBL" id="QPD03693.1"/>
    </source>
</evidence>
<protein>
    <submittedName>
        <fullName evidence="4">Response regulator, CheY like (Modular protein)</fullName>
    </submittedName>
</protein>
<sequence>MKPATILIIEDHAAVRTLLARVLEDAGYQVWEAANGREGLERFRTHPVDLVITDLEMPEMNGLEVIVQLTHLCVDVRVIAMSGLSGDELQQATLIGARRTLPKPLDLHALLQVVQSELQQVPPEWGAHAPTMVAQDATVPLRSSGTKEGASPPLG</sequence>
<dbReference type="PANTHER" id="PTHR44591">
    <property type="entry name" value="STRESS RESPONSE REGULATOR PROTEIN 1"/>
    <property type="match status" value="1"/>
</dbReference>
<dbReference type="AlphaFoldDB" id="A0A7S8IYX3"/>
<evidence type="ECO:0000313" key="5">
    <source>
        <dbReference type="Proteomes" id="UP000593737"/>
    </source>
</evidence>
<dbReference type="Gene3D" id="3.40.50.2300">
    <property type="match status" value="1"/>
</dbReference>
<evidence type="ECO:0000256" key="2">
    <source>
        <dbReference type="PROSITE-ProRule" id="PRU00169"/>
    </source>
</evidence>